<dbReference type="Pfam" id="PF01594">
    <property type="entry name" value="AI-2E_transport"/>
    <property type="match status" value="1"/>
</dbReference>
<dbReference type="EMBL" id="CP039852">
    <property type="protein sequence ID" value="QCZ94623.1"/>
    <property type="molecule type" value="Genomic_DNA"/>
</dbReference>
<evidence type="ECO:0000256" key="1">
    <source>
        <dbReference type="ARBA" id="ARBA00004141"/>
    </source>
</evidence>
<keyword evidence="4 6" id="KW-1133">Transmembrane helix</keyword>
<organism evidence="7 8">
    <name type="scientific">Salinimonas iocasae</name>
    <dbReference type="NCBI Taxonomy" id="2572577"/>
    <lineage>
        <taxon>Bacteria</taxon>
        <taxon>Pseudomonadati</taxon>
        <taxon>Pseudomonadota</taxon>
        <taxon>Gammaproteobacteria</taxon>
        <taxon>Alteromonadales</taxon>
        <taxon>Alteromonadaceae</taxon>
        <taxon>Alteromonas/Salinimonas group</taxon>
        <taxon>Salinimonas</taxon>
    </lineage>
</organism>
<comment type="similarity">
    <text evidence="2">Belongs to the autoinducer-2 exporter (AI-2E) (TC 2.A.86) family.</text>
</comment>
<evidence type="ECO:0000313" key="8">
    <source>
        <dbReference type="Proteomes" id="UP000304912"/>
    </source>
</evidence>
<evidence type="ECO:0000313" key="7">
    <source>
        <dbReference type="EMBL" id="QCZ94623.1"/>
    </source>
</evidence>
<feature type="transmembrane region" description="Helical" evidence="6">
    <location>
        <begin position="190"/>
        <end position="212"/>
    </location>
</feature>
<evidence type="ECO:0000256" key="4">
    <source>
        <dbReference type="ARBA" id="ARBA00022989"/>
    </source>
</evidence>
<dbReference type="KEGG" id="salk:FBQ74_14615"/>
<keyword evidence="3 6" id="KW-0812">Transmembrane</keyword>
<reference evidence="7 8" key="1">
    <citation type="submission" date="2019-04" db="EMBL/GenBank/DDBJ databases">
        <title>Salinimonas iocasae sp. nov., a halophilic bacterium isolated from the outer tube casing of tubeworms in Okinawa Trough.</title>
        <authorList>
            <person name="Zhang H."/>
            <person name="Wang H."/>
            <person name="Li C."/>
        </authorList>
    </citation>
    <scope>NUCLEOTIDE SEQUENCE [LARGE SCALE GENOMIC DNA]</scope>
    <source>
        <strain evidence="7 8">KX18D6</strain>
    </source>
</reference>
<dbReference type="OrthoDB" id="5761230at2"/>
<feature type="transmembrane region" description="Helical" evidence="6">
    <location>
        <begin position="12"/>
        <end position="28"/>
    </location>
</feature>
<evidence type="ECO:0000256" key="3">
    <source>
        <dbReference type="ARBA" id="ARBA00022692"/>
    </source>
</evidence>
<dbReference type="GO" id="GO:0055085">
    <property type="term" value="P:transmembrane transport"/>
    <property type="evidence" value="ECO:0007669"/>
    <property type="project" value="TreeGrafter"/>
</dbReference>
<feature type="transmembrane region" description="Helical" evidence="6">
    <location>
        <begin position="247"/>
        <end position="275"/>
    </location>
</feature>
<feature type="transmembrane region" description="Helical" evidence="6">
    <location>
        <begin position="151"/>
        <end position="178"/>
    </location>
</feature>
<feature type="transmembrane region" description="Helical" evidence="6">
    <location>
        <begin position="34"/>
        <end position="52"/>
    </location>
</feature>
<dbReference type="AlphaFoldDB" id="A0A5B7YH80"/>
<evidence type="ECO:0000256" key="6">
    <source>
        <dbReference type="SAM" id="Phobius"/>
    </source>
</evidence>
<sequence>MNTRQLAKRTFIQASITALVVLLTWWVVISGKIFLTVFGAILLAILFRRSASWLEAKTSISHKIWLPLTIVVPVLLFALFFWYTAPQINTQATQLMERLPQAISHMQEQFYQLRWAGKIDDEIESLRDYDPQIGTIINAASNFFSTTANGIGSMIFAIFLGLFILVNPSTYVNGTVLLVPPAHRQRAREILDACAVALSGWLVAKITSMIVVGVLTTIGLWALGIELALILGIIAALLSFIPNLGPIIAFIPAAMVSMITGLDALIYVTVLYVAIQAVESYIITPVLQAEIADLPPALTLIAQVCLAALVGMTGILLAAPLVVTLMVIIRMWYVEGVLGTSQDKSSL</sequence>
<keyword evidence="5 6" id="KW-0472">Membrane</keyword>
<name>A0A5B7YH80_9ALTE</name>
<dbReference type="PANTHER" id="PTHR21716">
    <property type="entry name" value="TRANSMEMBRANE PROTEIN"/>
    <property type="match status" value="1"/>
</dbReference>
<protein>
    <submittedName>
        <fullName evidence="7">AI-2E family transporter</fullName>
    </submittedName>
</protein>
<dbReference type="RefSeq" id="WP_139757360.1">
    <property type="nucleotide sequence ID" value="NZ_CP039852.1"/>
</dbReference>
<feature type="transmembrane region" description="Helical" evidence="6">
    <location>
        <begin position="64"/>
        <end position="85"/>
    </location>
</feature>
<comment type="subcellular location">
    <subcellularLocation>
        <location evidence="1">Membrane</location>
        <topology evidence="1">Multi-pass membrane protein</topology>
    </subcellularLocation>
</comment>
<accession>A0A5B7YH80</accession>
<evidence type="ECO:0000256" key="2">
    <source>
        <dbReference type="ARBA" id="ARBA00009773"/>
    </source>
</evidence>
<gene>
    <name evidence="7" type="ORF">FBQ74_14615</name>
</gene>
<feature type="transmembrane region" description="Helical" evidence="6">
    <location>
        <begin position="218"/>
        <end position="240"/>
    </location>
</feature>
<keyword evidence="8" id="KW-1185">Reference proteome</keyword>
<dbReference type="InterPro" id="IPR002549">
    <property type="entry name" value="AI-2E-like"/>
</dbReference>
<feature type="transmembrane region" description="Helical" evidence="6">
    <location>
        <begin position="300"/>
        <end position="329"/>
    </location>
</feature>
<dbReference type="PANTHER" id="PTHR21716:SF62">
    <property type="entry name" value="TRANSPORT PROTEIN YDBI-RELATED"/>
    <property type="match status" value="1"/>
</dbReference>
<evidence type="ECO:0000256" key="5">
    <source>
        <dbReference type="ARBA" id="ARBA00023136"/>
    </source>
</evidence>
<dbReference type="GO" id="GO:0016020">
    <property type="term" value="C:membrane"/>
    <property type="evidence" value="ECO:0007669"/>
    <property type="project" value="UniProtKB-SubCell"/>
</dbReference>
<dbReference type="Proteomes" id="UP000304912">
    <property type="component" value="Chromosome"/>
</dbReference>
<proteinExistence type="inferred from homology"/>